<feature type="site" description="Transition state stabilizer" evidence="7">
    <location>
        <position position="40"/>
    </location>
</feature>
<comment type="function">
    <text evidence="7">Involved in the biosynthesis of isopentenyl diphosphate (IPP) and dimethylallyl diphosphate (DMAPP), two major building blocks of isoprenoid compounds. Catalyzes the conversion of 4-diphosphocytidyl-2-C-methyl-D-erythritol 2-phosphate (CDP-ME2P) to 2-C-methyl-D-erythritol 2,4-cyclodiphosphate (ME-CPP) with a corresponding release of cytidine 5-monophosphate (CMP).</text>
</comment>
<feature type="binding site" evidence="7">
    <location>
        <position position="48"/>
    </location>
    <ligand>
        <name>a divalent metal cation</name>
        <dbReference type="ChEBI" id="CHEBI:60240"/>
    </ligand>
</feature>
<organism evidence="10">
    <name type="scientific">candidate division WOR-3 bacterium</name>
    <dbReference type="NCBI Taxonomy" id="2052148"/>
    <lineage>
        <taxon>Bacteria</taxon>
        <taxon>Bacteria division WOR-3</taxon>
    </lineage>
</organism>
<dbReference type="InterPro" id="IPR003526">
    <property type="entry name" value="MECDP_synthase"/>
</dbReference>
<gene>
    <name evidence="7" type="primary">ispF</name>
    <name evidence="10" type="ORF">ENP94_00940</name>
</gene>
<reference evidence="10" key="1">
    <citation type="journal article" date="2020" name="mSystems">
        <title>Genome- and Community-Level Interaction Insights into Carbon Utilization and Element Cycling Functions of Hydrothermarchaeota in Hydrothermal Sediment.</title>
        <authorList>
            <person name="Zhou Z."/>
            <person name="Liu Y."/>
            <person name="Xu W."/>
            <person name="Pan J."/>
            <person name="Luo Z.H."/>
            <person name="Li M."/>
        </authorList>
    </citation>
    <scope>NUCLEOTIDE SEQUENCE [LARGE SCALE GENOMIC DNA]</scope>
    <source>
        <strain evidence="10">SpSt-265</strain>
    </source>
</reference>
<keyword evidence="5 7" id="KW-0414">Isoprene biosynthesis</keyword>
<evidence type="ECO:0000256" key="8">
    <source>
        <dbReference type="RuleBase" id="RU004395"/>
    </source>
</evidence>
<accession>A0A7C1SCD3</accession>
<comment type="caution">
    <text evidence="10">The sequence shown here is derived from an EMBL/GenBank/DDBJ whole genome shotgun (WGS) entry which is preliminary data.</text>
</comment>
<dbReference type="PANTHER" id="PTHR43181:SF1">
    <property type="entry name" value="2-C-METHYL-D-ERYTHRITOL 2,4-CYCLODIPHOSPHATE SYNTHASE, CHLOROPLASTIC"/>
    <property type="match status" value="1"/>
</dbReference>
<evidence type="ECO:0000256" key="1">
    <source>
        <dbReference type="ARBA" id="ARBA00000200"/>
    </source>
</evidence>
<name>A0A7C1SCD3_UNCW3</name>
<feature type="binding site" evidence="7">
    <location>
        <begin position="14"/>
        <end position="16"/>
    </location>
    <ligand>
        <name>4-CDP-2-C-methyl-D-erythritol 2-phosphate</name>
        <dbReference type="ChEBI" id="CHEBI:57919"/>
    </ligand>
</feature>
<proteinExistence type="inferred from homology"/>
<comment type="pathway">
    <text evidence="2 7">Isoprenoid biosynthesis; isopentenyl diphosphate biosynthesis via DXP pathway; isopentenyl diphosphate from 1-deoxy-D-xylulose 5-phosphate: step 4/6.</text>
</comment>
<dbReference type="UniPathway" id="UPA00056">
    <property type="reaction ID" value="UER00095"/>
</dbReference>
<dbReference type="EC" id="4.6.1.12" evidence="3 7"/>
<dbReference type="PANTHER" id="PTHR43181">
    <property type="entry name" value="2-C-METHYL-D-ERYTHRITOL 2,4-CYCLODIPHOSPHATE SYNTHASE, CHLOROPLASTIC"/>
    <property type="match status" value="1"/>
</dbReference>
<comment type="similarity">
    <text evidence="7 8">Belongs to the IspF family.</text>
</comment>
<dbReference type="Pfam" id="PF02542">
    <property type="entry name" value="YgbB"/>
    <property type="match status" value="1"/>
</dbReference>
<dbReference type="SUPFAM" id="SSF69765">
    <property type="entry name" value="IpsF-like"/>
    <property type="match status" value="1"/>
</dbReference>
<comment type="subunit">
    <text evidence="7">Homotrimer.</text>
</comment>
<feature type="binding site" evidence="7">
    <location>
        <position position="16"/>
    </location>
    <ligand>
        <name>a divalent metal cation</name>
        <dbReference type="ChEBI" id="CHEBI:60240"/>
    </ligand>
</feature>
<feature type="binding site" evidence="7">
    <location>
        <begin position="67"/>
        <end position="71"/>
    </location>
    <ligand>
        <name>4-CDP-2-C-methyl-D-erythritol 2-phosphate</name>
        <dbReference type="ChEBI" id="CHEBI:57919"/>
    </ligand>
</feature>
<dbReference type="Gene3D" id="3.30.1330.50">
    <property type="entry name" value="2-C-methyl-D-erythritol 2,4-cyclodiphosphate synthase"/>
    <property type="match status" value="1"/>
</dbReference>
<feature type="domain" description="2-C-methyl-D-erythritol 2,4-cyclodiphosphate synthase" evidence="9">
    <location>
        <begin position="8"/>
        <end position="160"/>
    </location>
</feature>
<dbReference type="EMBL" id="DSLG01000002">
    <property type="protein sequence ID" value="HEA86561.1"/>
    <property type="molecule type" value="Genomic_DNA"/>
</dbReference>
<dbReference type="GO" id="GO:0046872">
    <property type="term" value="F:metal ion binding"/>
    <property type="evidence" value="ECO:0007669"/>
    <property type="project" value="UniProtKB-KW"/>
</dbReference>
<comment type="caution">
    <text evidence="7">Lacks conserved residue(s) required for the propagation of feature annotation.</text>
</comment>
<dbReference type="InterPro" id="IPR020555">
    <property type="entry name" value="MECDP_synthase_CS"/>
</dbReference>
<protein>
    <recommendedName>
        <fullName evidence="3 7">2-C-methyl-D-erythritol 2,4-cyclodiphosphate synthase</fullName>
        <shortName evidence="7">MECDP-synthase</shortName>
        <shortName evidence="7">MECPP-synthase</shortName>
        <shortName evidence="7">MECPS</shortName>
        <ecNumber evidence="3 7">4.6.1.12</ecNumber>
    </recommendedName>
</protein>
<dbReference type="AlphaFoldDB" id="A0A7C1SCD3"/>
<dbReference type="PROSITE" id="PS01350">
    <property type="entry name" value="ISPF"/>
    <property type="match status" value="1"/>
</dbReference>
<evidence type="ECO:0000313" key="10">
    <source>
        <dbReference type="EMBL" id="HEA86561.1"/>
    </source>
</evidence>
<evidence type="ECO:0000256" key="7">
    <source>
        <dbReference type="HAMAP-Rule" id="MF_00107"/>
    </source>
</evidence>
<sequence length="164" mass="18097">MNNRLPWRIGIGFDAHRLKKGRKLMLGGTEIPSAYGLAGHSDADVLLHALIDGLLGALALPDIGQQFPDTDPAFRNADSRQLLKTVLRMVRQKGYRLLQLDSTLVTDRPKLASHIPDIRQNLARLLKIPENRIGIKAKTTEGTRLALPEKSISALVTVLLRAVK</sequence>
<feature type="binding site" evidence="7">
    <location>
        <begin position="40"/>
        <end position="41"/>
    </location>
    <ligand>
        <name>4-CDP-2-C-methyl-D-erythritol 2-phosphate</name>
        <dbReference type="ChEBI" id="CHEBI:57919"/>
    </ligand>
</feature>
<comment type="catalytic activity">
    <reaction evidence="1 7 8">
        <text>4-CDP-2-C-methyl-D-erythritol 2-phosphate = 2-C-methyl-D-erythritol 2,4-cyclic diphosphate + CMP</text>
        <dbReference type="Rhea" id="RHEA:23864"/>
        <dbReference type="ChEBI" id="CHEBI:57919"/>
        <dbReference type="ChEBI" id="CHEBI:58483"/>
        <dbReference type="ChEBI" id="CHEBI:60377"/>
        <dbReference type="EC" id="4.6.1.12"/>
    </reaction>
</comment>
<dbReference type="CDD" id="cd00554">
    <property type="entry name" value="MECDP_synthase"/>
    <property type="match status" value="1"/>
</dbReference>
<dbReference type="GO" id="GO:0008685">
    <property type="term" value="F:2-C-methyl-D-erythritol 2,4-cyclodiphosphate synthase activity"/>
    <property type="evidence" value="ECO:0007669"/>
    <property type="project" value="UniProtKB-UniRule"/>
</dbReference>
<keyword evidence="4 7" id="KW-0479">Metal-binding</keyword>
<evidence type="ECO:0000256" key="2">
    <source>
        <dbReference type="ARBA" id="ARBA00004709"/>
    </source>
</evidence>
<dbReference type="HAMAP" id="MF_00107">
    <property type="entry name" value="IspF"/>
    <property type="match status" value="1"/>
</dbReference>
<evidence type="ECO:0000256" key="4">
    <source>
        <dbReference type="ARBA" id="ARBA00022723"/>
    </source>
</evidence>
<evidence type="ECO:0000256" key="5">
    <source>
        <dbReference type="ARBA" id="ARBA00023229"/>
    </source>
</evidence>
<comment type="cofactor">
    <cofactor evidence="7">
        <name>a divalent metal cation</name>
        <dbReference type="ChEBI" id="CHEBI:60240"/>
    </cofactor>
    <text evidence="7">Binds 1 divalent metal cation per subunit.</text>
</comment>
<evidence type="ECO:0000256" key="6">
    <source>
        <dbReference type="ARBA" id="ARBA00023239"/>
    </source>
</evidence>
<keyword evidence="6 7" id="KW-0456">Lyase</keyword>
<dbReference type="NCBIfam" id="TIGR00151">
    <property type="entry name" value="ispF"/>
    <property type="match status" value="1"/>
</dbReference>
<dbReference type="GO" id="GO:0019288">
    <property type="term" value="P:isopentenyl diphosphate biosynthetic process, methylerythritol 4-phosphate pathway"/>
    <property type="evidence" value="ECO:0007669"/>
    <property type="project" value="UniProtKB-UniRule"/>
</dbReference>
<evidence type="ECO:0000259" key="9">
    <source>
        <dbReference type="Pfam" id="PF02542"/>
    </source>
</evidence>
<dbReference type="GO" id="GO:0016114">
    <property type="term" value="P:terpenoid biosynthetic process"/>
    <property type="evidence" value="ECO:0007669"/>
    <property type="project" value="InterPro"/>
</dbReference>
<evidence type="ECO:0000256" key="3">
    <source>
        <dbReference type="ARBA" id="ARBA00012579"/>
    </source>
</evidence>
<feature type="binding site" evidence="7">
    <location>
        <position position="14"/>
    </location>
    <ligand>
        <name>a divalent metal cation</name>
        <dbReference type="ChEBI" id="CHEBI:60240"/>
    </ligand>
</feature>
<feature type="site" description="Transition state stabilizer" evidence="7">
    <location>
        <position position="139"/>
    </location>
</feature>
<dbReference type="InterPro" id="IPR036571">
    <property type="entry name" value="MECDP_synthase_sf"/>
</dbReference>
<feature type="binding site" evidence="7">
    <location>
        <begin position="62"/>
        <end position="64"/>
    </location>
    <ligand>
        <name>4-CDP-2-C-methyl-D-erythritol 2-phosphate</name>
        <dbReference type="ChEBI" id="CHEBI:57919"/>
    </ligand>
</feature>